<dbReference type="Gene3D" id="3.30.70.1450">
    <property type="entry name" value="Regulator of K+ conductance, C-terminal domain"/>
    <property type="match status" value="2"/>
</dbReference>
<gene>
    <name evidence="11" type="primary">trkA</name>
    <name evidence="11" type="ORF">SPIL2461_LOCUS11427</name>
</gene>
<dbReference type="InterPro" id="IPR029063">
    <property type="entry name" value="SAM-dependent_MTases_sf"/>
</dbReference>
<protein>
    <submittedName>
        <fullName evidence="11">TrkA protein</fullName>
    </submittedName>
</protein>
<feature type="domain" description="RCK C-terminal" evidence="9">
    <location>
        <begin position="439"/>
        <end position="523"/>
    </location>
</feature>
<keyword evidence="4 7" id="KW-0949">S-adenosyl-L-methionine</keyword>
<dbReference type="GO" id="GO:0003723">
    <property type="term" value="F:RNA binding"/>
    <property type="evidence" value="ECO:0007669"/>
    <property type="project" value="UniProtKB-UniRule"/>
</dbReference>
<sequence>MADAVRDAWPDQADEILLADGLRAPMILRVNLAETSRDEYLKRLIENNISAVKGDADQSIILAQAQPSSTLPGWLEGEVAVQDMGAQFAAPLALVQGPGRAEVRDSRATHRQRILDACAAPGGKLAHLIEISSAKTAAADAGSLPPEIVAIDINPERVAQTEAVLARLGHACKLTVGDATALSWWDSEYFDHILLDAPCSGTGTIRRHPDIKLLLKESAIAEHAALQLQILNNLWRTLTPGGTLLYCTCSILPLENDGVISQFIEQPDNNAKVCSIALPTGQPTEYGWQLLPTDPNTDGFYYARLQKVGGTLAENLAKESFDVTLVDEQASRLQELAERLDIQTIQGWASHPDVLRRAGADDADILVAVTSSDEVNMIACQVCYSLFRTPLKIARVRSLSYLTREGFFSKEHMPIDVLINPEQVVTNHIHELLKHPGALQVLDFADGRVQLVAMRAYYGGPLVGQALSFLREHMPNADTRVAAIFRRGKAIIPEGNTVIEADDEVFFIAAREHIDAVMAELRKVERPFKRIMIAGGGNVGARLAQAVENNYAVKLLEYSEPRAKFLADQLTKTVVLQGNATDRDLLLEENIEQCDAFCAVTNDDEVNIMSSLMAKRLGVRQVITLISKPAYVDLVQGGEIDIAVSPQQATTSTLLSHVRRADVARVHSLRRGAAEAIEAIAHGDSKNSKVVGRRISEIDLPNGCSIGAIVRGNEVLIAHDNVLVESDDHVILFLVDKRQVRAVEKLFQVGVSFF</sequence>
<dbReference type="NCBIfam" id="NF007039">
    <property type="entry name" value="PRK09496.3-2"/>
    <property type="match status" value="1"/>
</dbReference>
<dbReference type="SUPFAM" id="SSF116726">
    <property type="entry name" value="TrkA C-terminal domain-like"/>
    <property type="match status" value="2"/>
</dbReference>
<evidence type="ECO:0000313" key="11">
    <source>
        <dbReference type="EMBL" id="CAE7459617.1"/>
    </source>
</evidence>
<dbReference type="CDD" id="cd02440">
    <property type="entry name" value="AdoMet_MTases"/>
    <property type="match status" value="1"/>
</dbReference>
<keyword evidence="12" id="KW-1185">Reference proteome</keyword>
<dbReference type="InterPro" id="IPR003148">
    <property type="entry name" value="RCK_N"/>
</dbReference>
<keyword evidence="1" id="KW-0813">Transport</keyword>
<dbReference type="AlphaFoldDB" id="A0A812S0I8"/>
<feature type="domain" description="RCK C-terminal" evidence="9">
    <location>
        <begin position="664"/>
        <end position="749"/>
    </location>
</feature>
<dbReference type="Pfam" id="PF02254">
    <property type="entry name" value="TrkA_N"/>
    <property type="match status" value="2"/>
</dbReference>
<dbReference type="InterPro" id="IPR050721">
    <property type="entry name" value="Trk_Ktr_HKT_K-transport"/>
</dbReference>
<evidence type="ECO:0000259" key="10">
    <source>
        <dbReference type="PROSITE" id="PS51686"/>
    </source>
</evidence>
<dbReference type="PANTHER" id="PTHR43833:SF5">
    <property type="entry name" value="TRK SYSTEM POTASSIUM UPTAKE PROTEIN TRKA"/>
    <property type="match status" value="1"/>
</dbReference>
<dbReference type="InterPro" id="IPR054728">
    <property type="entry name" value="RsmB-like_ferredoxin"/>
</dbReference>
<keyword evidence="2 7" id="KW-0489">Methyltransferase</keyword>
<dbReference type="Gene3D" id="3.30.70.1170">
    <property type="entry name" value="Sun protein, domain 3"/>
    <property type="match status" value="1"/>
</dbReference>
<dbReference type="GO" id="GO:0008324">
    <property type="term" value="F:monoatomic cation transmembrane transporter activity"/>
    <property type="evidence" value="ECO:0007669"/>
    <property type="project" value="InterPro"/>
</dbReference>
<dbReference type="Pfam" id="PF02080">
    <property type="entry name" value="TrkA_C"/>
    <property type="match status" value="2"/>
</dbReference>
<feature type="active site" description="Nucleophile" evidence="7">
    <location>
        <position position="249"/>
    </location>
</feature>
<dbReference type="InterPro" id="IPR006037">
    <property type="entry name" value="RCK_C"/>
</dbReference>
<keyword evidence="6" id="KW-0406">Ion transport</keyword>
<dbReference type="PROSITE" id="PS51202">
    <property type="entry name" value="RCK_C"/>
    <property type="match status" value="2"/>
</dbReference>
<reference evidence="11" key="1">
    <citation type="submission" date="2021-02" db="EMBL/GenBank/DDBJ databases">
        <authorList>
            <person name="Dougan E. K."/>
            <person name="Rhodes N."/>
            <person name="Thang M."/>
            <person name="Chan C."/>
        </authorList>
    </citation>
    <scope>NUCLEOTIDE SEQUENCE</scope>
</reference>
<dbReference type="OrthoDB" id="10061117at2759"/>
<evidence type="ECO:0000256" key="5">
    <source>
        <dbReference type="ARBA" id="ARBA00022884"/>
    </source>
</evidence>
<dbReference type="PROSITE" id="PS51686">
    <property type="entry name" value="SAM_MT_RSMB_NOP"/>
    <property type="match status" value="1"/>
</dbReference>
<evidence type="ECO:0000256" key="7">
    <source>
        <dbReference type="PROSITE-ProRule" id="PRU01023"/>
    </source>
</evidence>
<feature type="binding site" evidence="7">
    <location>
        <begin position="118"/>
        <end position="124"/>
    </location>
    <ligand>
        <name>S-adenosyl-L-methionine</name>
        <dbReference type="ChEBI" id="CHEBI:59789"/>
    </ligand>
</feature>
<dbReference type="FunFam" id="3.30.70.1450:FF:000001">
    <property type="entry name" value="Trk system potassium transporter TrkA"/>
    <property type="match status" value="1"/>
</dbReference>
<dbReference type="SUPFAM" id="SSF51735">
    <property type="entry name" value="NAD(P)-binding Rossmann-fold domains"/>
    <property type="match status" value="2"/>
</dbReference>
<evidence type="ECO:0000256" key="2">
    <source>
        <dbReference type="ARBA" id="ARBA00022603"/>
    </source>
</evidence>
<dbReference type="InterPro" id="IPR001678">
    <property type="entry name" value="MeTrfase_RsmB-F_NOP2_dom"/>
</dbReference>
<feature type="domain" description="RCK N-terminal" evidence="8">
    <location>
        <begin position="297"/>
        <end position="419"/>
    </location>
</feature>
<organism evidence="11 12">
    <name type="scientific">Symbiodinium pilosum</name>
    <name type="common">Dinoflagellate</name>
    <dbReference type="NCBI Taxonomy" id="2952"/>
    <lineage>
        <taxon>Eukaryota</taxon>
        <taxon>Sar</taxon>
        <taxon>Alveolata</taxon>
        <taxon>Dinophyceae</taxon>
        <taxon>Suessiales</taxon>
        <taxon>Symbiodiniaceae</taxon>
        <taxon>Symbiodinium</taxon>
    </lineage>
</organism>
<dbReference type="FunFam" id="3.40.50.720:FF:000042">
    <property type="entry name" value="Trk system potassium transporter TrkA"/>
    <property type="match status" value="1"/>
</dbReference>
<comment type="similarity">
    <text evidence="7">Belongs to the class I-like SAM-binding methyltransferase superfamily. RsmB/NOP family.</text>
</comment>
<dbReference type="InterPro" id="IPR023267">
    <property type="entry name" value="RCMT"/>
</dbReference>
<dbReference type="NCBIfam" id="NF007030">
    <property type="entry name" value="PRK09496.1-1"/>
    <property type="match status" value="1"/>
</dbReference>
<dbReference type="EMBL" id="CAJNIZ010022223">
    <property type="protein sequence ID" value="CAE7459617.1"/>
    <property type="molecule type" value="Genomic_DNA"/>
</dbReference>
<feature type="binding site" evidence="7">
    <location>
        <position position="152"/>
    </location>
    <ligand>
        <name>S-adenosyl-L-methionine</name>
        <dbReference type="ChEBI" id="CHEBI:59789"/>
    </ligand>
</feature>
<evidence type="ECO:0000259" key="8">
    <source>
        <dbReference type="PROSITE" id="PS51201"/>
    </source>
</evidence>
<feature type="binding site" evidence="7">
    <location>
        <position position="178"/>
    </location>
    <ligand>
        <name>S-adenosyl-L-methionine</name>
        <dbReference type="ChEBI" id="CHEBI:59789"/>
    </ligand>
</feature>
<name>A0A812S0I8_SYMPI</name>
<keyword evidence="5 7" id="KW-0694">RNA-binding</keyword>
<proteinExistence type="inferred from homology"/>
<dbReference type="Proteomes" id="UP000649617">
    <property type="component" value="Unassembled WGS sequence"/>
</dbReference>
<dbReference type="PRINTS" id="PR02008">
    <property type="entry name" value="RCMTFAMILY"/>
</dbReference>
<dbReference type="GO" id="GO:0001510">
    <property type="term" value="P:RNA methylation"/>
    <property type="evidence" value="ECO:0007669"/>
    <property type="project" value="InterPro"/>
</dbReference>
<evidence type="ECO:0000256" key="1">
    <source>
        <dbReference type="ARBA" id="ARBA00022448"/>
    </source>
</evidence>
<dbReference type="NCBIfam" id="NF007031">
    <property type="entry name" value="PRK09496.1-2"/>
    <property type="match status" value="1"/>
</dbReference>
<dbReference type="GO" id="GO:0008173">
    <property type="term" value="F:RNA methyltransferase activity"/>
    <property type="evidence" value="ECO:0007669"/>
    <property type="project" value="InterPro"/>
</dbReference>
<feature type="binding site" evidence="7">
    <location>
        <position position="196"/>
    </location>
    <ligand>
        <name>S-adenosyl-L-methionine</name>
        <dbReference type="ChEBI" id="CHEBI:59789"/>
    </ligand>
</feature>
<dbReference type="PANTHER" id="PTHR43833">
    <property type="entry name" value="POTASSIUM CHANNEL PROTEIN 2-RELATED-RELATED"/>
    <property type="match status" value="1"/>
</dbReference>
<dbReference type="Gene3D" id="3.40.50.150">
    <property type="entry name" value="Vaccinia Virus protein VP39"/>
    <property type="match status" value="1"/>
</dbReference>
<evidence type="ECO:0000256" key="4">
    <source>
        <dbReference type="ARBA" id="ARBA00022691"/>
    </source>
</evidence>
<dbReference type="InterPro" id="IPR049560">
    <property type="entry name" value="MeTrfase_RsmB-F_NOP2_cat"/>
</dbReference>
<dbReference type="Pfam" id="PF01189">
    <property type="entry name" value="Methyltr_RsmB-F"/>
    <property type="match status" value="1"/>
</dbReference>
<dbReference type="InterPro" id="IPR036291">
    <property type="entry name" value="NAD(P)-bd_dom_sf"/>
</dbReference>
<dbReference type="Gene3D" id="3.40.50.720">
    <property type="entry name" value="NAD(P)-binding Rossmann-like Domain"/>
    <property type="match status" value="2"/>
</dbReference>
<dbReference type="InterPro" id="IPR036721">
    <property type="entry name" value="RCK_C_sf"/>
</dbReference>
<evidence type="ECO:0000313" key="12">
    <source>
        <dbReference type="Proteomes" id="UP000649617"/>
    </source>
</evidence>
<dbReference type="SUPFAM" id="SSF53335">
    <property type="entry name" value="S-adenosyl-L-methionine-dependent methyltransferases"/>
    <property type="match status" value="1"/>
</dbReference>
<feature type="domain" description="RCK N-terminal" evidence="8">
    <location>
        <begin position="528"/>
        <end position="644"/>
    </location>
</feature>
<evidence type="ECO:0000259" key="9">
    <source>
        <dbReference type="PROSITE" id="PS51202"/>
    </source>
</evidence>
<dbReference type="GO" id="GO:0006813">
    <property type="term" value="P:potassium ion transport"/>
    <property type="evidence" value="ECO:0007669"/>
    <property type="project" value="InterPro"/>
</dbReference>
<evidence type="ECO:0000256" key="3">
    <source>
        <dbReference type="ARBA" id="ARBA00022679"/>
    </source>
</evidence>
<feature type="domain" description="SAM-dependent MTase RsmB/NOP-type" evidence="10">
    <location>
        <begin position="16"/>
        <end position="308"/>
    </location>
</feature>
<evidence type="ECO:0000256" key="6">
    <source>
        <dbReference type="ARBA" id="ARBA00023065"/>
    </source>
</evidence>
<dbReference type="Pfam" id="PF22458">
    <property type="entry name" value="RsmF-B_ferredox"/>
    <property type="match status" value="1"/>
</dbReference>
<dbReference type="PROSITE" id="PS51201">
    <property type="entry name" value="RCK_N"/>
    <property type="match status" value="2"/>
</dbReference>
<comment type="caution">
    <text evidence="11">The sequence shown here is derived from an EMBL/GenBank/DDBJ whole genome shotgun (WGS) entry which is preliminary data.</text>
</comment>
<dbReference type="NCBIfam" id="NF007032">
    <property type="entry name" value="PRK09496.1-4"/>
    <property type="match status" value="1"/>
</dbReference>
<keyword evidence="3 7" id="KW-0808">Transferase</keyword>
<accession>A0A812S0I8</accession>